<name>W4LEZ6_ENTF1</name>
<dbReference type="AlphaFoldDB" id="W4LEZ6"/>
<protein>
    <submittedName>
        <fullName evidence="1">Uncharacterized protein</fullName>
    </submittedName>
</protein>
<accession>W4LEZ6</accession>
<reference evidence="1 2" key="1">
    <citation type="journal article" date="2014" name="Nature">
        <title>An environmental bacterial taxon with a large and distinct metabolic repertoire.</title>
        <authorList>
            <person name="Wilson M.C."/>
            <person name="Mori T."/>
            <person name="Ruckert C."/>
            <person name="Uria A.R."/>
            <person name="Helf M.J."/>
            <person name="Takada K."/>
            <person name="Gernert C."/>
            <person name="Steffens U.A."/>
            <person name="Heycke N."/>
            <person name="Schmitt S."/>
            <person name="Rinke C."/>
            <person name="Helfrich E.J."/>
            <person name="Brachmann A.O."/>
            <person name="Gurgui C."/>
            <person name="Wakimoto T."/>
            <person name="Kracht M."/>
            <person name="Crusemann M."/>
            <person name="Hentschel U."/>
            <person name="Abe I."/>
            <person name="Matsunaga S."/>
            <person name="Kalinowski J."/>
            <person name="Takeyama H."/>
            <person name="Piel J."/>
        </authorList>
    </citation>
    <scope>NUCLEOTIDE SEQUENCE [LARGE SCALE GENOMIC DNA]</scope>
    <source>
        <strain evidence="2">TSY1</strain>
    </source>
</reference>
<comment type="caution">
    <text evidence="1">The sequence shown here is derived from an EMBL/GenBank/DDBJ whole genome shotgun (WGS) entry which is preliminary data.</text>
</comment>
<dbReference type="HOGENOM" id="CLU_1072349_0_0_7"/>
<evidence type="ECO:0000313" key="1">
    <source>
        <dbReference type="EMBL" id="ETW96572.1"/>
    </source>
</evidence>
<keyword evidence="2" id="KW-1185">Reference proteome</keyword>
<dbReference type="EMBL" id="AZHW01000770">
    <property type="protein sequence ID" value="ETW96572.1"/>
    <property type="molecule type" value="Genomic_DNA"/>
</dbReference>
<proteinExistence type="predicted"/>
<evidence type="ECO:0000313" key="2">
    <source>
        <dbReference type="Proteomes" id="UP000019141"/>
    </source>
</evidence>
<organism evidence="1 2">
    <name type="scientific">Entotheonella factor</name>
    <dbReference type="NCBI Taxonomy" id="1429438"/>
    <lineage>
        <taxon>Bacteria</taxon>
        <taxon>Pseudomonadati</taxon>
        <taxon>Nitrospinota/Tectimicrobiota group</taxon>
        <taxon>Candidatus Tectimicrobiota</taxon>
        <taxon>Candidatus Entotheonellia</taxon>
        <taxon>Candidatus Entotheonellales</taxon>
        <taxon>Candidatus Entotheonellaceae</taxon>
        <taxon>Candidatus Entotheonella</taxon>
    </lineage>
</organism>
<gene>
    <name evidence="1" type="ORF">ETSY1_26085</name>
</gene>
<dbReference type="PROSITE" id="PS51257">
    <property type="entry name" value="PROKAR_LIPOPROTEIN"/>
    <property type="match status" value="1"/>
</dbReference>
<dbReference type="Proteomes" id="UP000019141">
    <property type="component" value="Unassembled WGS sequence"/>
</dbReference>
<sequence length="259" mass="28866">MVTWRQVIWLTGLALGLALLVGCEPLYHSYAGVERRPTTLPVTVTHEELWVSSVPAGADVYVQPFVPDEVPSHSSDPDMHKGTTPLQLTLPPGRYWIEVALDADVFSNYFSRPYDDVQFEKDGANSEALILQPFAPGETRRVVRYYRLDKLPDQGQTIVALFYPRGAPLERVVALYPQEEGFQMVPETLPRVLEEAQLPTNVQAPVLDLLRRGGKVFWARDNDFSVSLEVVPEGIRGRVIELYTGAPLPNPLLPDGGGF</sequence>